<evidence type="ECO:0008006" key="4">
    <source>
        <dbReference type="Google" id="ProtNLM"/>
    </source>
</evidence>
<evidence type="ECO:0000313" key="3">
    <source>
        <dbReference type="EMBL" id="KKL13955.1"/>
    </source>
</evidence>
<dbReference type="GO" id="GO:0016811">
    <property type="term" value="F:hydrolase activity, acting on carbon-nitrogen (but not peptide) bonds, in linear amides"/>
    <property type="evidence" value="ECO:0007669"/>
    <property type="project" value="InterPro"/>
</dbReference>
<dbReference type="PANTHER" id="PTHR34218">
    <property type="entry name" value="PEPTIDASE S45 PENICILLIN AMIDASE"/>
    <property type="match status" value="1"/>
</dbReference>
<comment type="caution">
    <text evidence="3">The sequence shown here is derived from an EMBL/GenBank/DDBJ whole genome shotgun (WGS) entry which is preliminary data.</text>
</comment>
<dbReference type="EMBL" id="LAZR01040651">
    <property type="protein sequence ID" value="KKL13955.1"/>
    <property type="molecule type" value="Genomic_DNA"/>
</dbReference>
<dbReference type="AlphaFoldDB" id="A0A0F9AWY9"/>
<dbReference type="InterPro" id="IPR002692">
    <property type="entry name" value="S45"/>
</dbReference>
<accession>A0A0F9AWY9</accession>
<dbReference type="InterPro" id="IPR023343">
    <property type="entry name" value="Penicillin_amidase_dom1"/>
</dbReference>
<comment type="similarity">
    <text evidence="1">Belongs to the peptidase S45 family.</text>
</comment>
<name>A0A0F9AWY9_9ZZZZ</name>
<organism evidence="3">
    <name type="scientific">marine sediment metagenome</name>
    <dbReference type="NCBI Taxonomy" id="412755"/>
    <lineage>
        <taxon>unclassified sequences</taxon>
        <taxon>metagenomes</taxon>
        <taxon>ecological metagenomes</taxon>
    </lineage>
</organism>
<dbReference type="GO" id="GO:0017000">
    <property type="term" value="P:antibiotic biosynthetic process"/>
    <property type="evidence" value="ECO:0007669"/>
    <property type="project" value="InterPro"/>
</dbReference>
<protein>
    <recommendedName>
        <fullName evidence="4">Penicillin acylase family protein</fullName>
    </recommendedName>
</protein>
<dbReference type="InterPro" id="IPR029055">
    <property type="entry name" value="Ntn_hydrolases_N"/>
</dbReference>
<feature type="transmembrane region" description="Helical" evidence="2">
    <location>
        <begin position="7"/>
        <end position="29"/>
    </location>
</feature>
<keyword evidence="2" id="KW-0472">Membrane</keyword>
<dbReference type="Pfam" id="PF01804">
    <property type="entry name" value="Penicil_amidase"/>
    <property type="match status" value="1"/>
</dbReference>
<proteinExistence type="inferred from homology"/>
<evidence type="ECO:0000256" key="1">
    <source>
        <dbReference type="ARBA" id="ARBA00006586"/>
    </source>
</evidence>
<sequence length="214" mass="24469">MRKVFKKIVITIGSILLVFAILAGTWVWYSRKSHPRVKGSIKVDGLTAPVEIFRDKHGVPHIYAGTEEDLFFAQGFVHAQDRFWQMELWRRIGAGRLSELFGEGVLGTDIYLRTMGFARLAEQEYAMYEDEYRRILDAYAAGVNAYILDRKPAKLGIEFSLLKLMGAEFEIEPWTPVNTLTWIKVMSQDLGANMESELINLDRIRTMGISMALD</sequence>
<keyword evidence="2" id="KW-0812">Transmembrane</keyword>
<keyword evidence="2" id="KW-1133">Transmembrane helix</keyword>
<feature type="non-terminal residue" evidence="3">
    <location>
        <position position="214"/>
    </location>
</feature>
<dbReference type="Gene3D" id="1.10.439.10">
    <property type="entry name" value="Penicillin Amidohydrolase, domain 1"/>
    <property type="match status" value="1"/>
</dbReference>
<reference evidence="3" key="1">
    <citation type="journal article" date="2015" name="Nature">
        <title>Complex archaea that bridge the gap between prokaryotes and eukaryotes.</title>
        <authorList>
            <person name="Spang A."/>
            <person name="Saw J.H."/>
            <person name="Jorgensen S.L."/>
            <person name="Zaremba-Niedzwiedzka K."/>
            <person name="Martijn J."/>
            <person name="Lind A.E."/>
            <person name="van Eijk R."/>
            <person name="Schleper C."/>
            <person name="Guy L."/>
            <person name="Ettema T.J."/>
        </authorList>
    </citation>
    <scope>NUCLEOTIDE SEQUENCE</scope>
</reference>
<gene>
    <name evidence="3" type="ORF">LCGC14_2520600</name>
</gene>
<dbReference type="SUPFAM" id="SSF56235">
    <property type="entry name" value="N-terminal nucleophile aminohydrolases (Ntn hydrolases)"/>
    <property type="match status" value="1"/>
</dbReference>
<evidence type="ECO:0000256" key="2">
    <source>
        <dbReference type="SAM" id="Phobius"/>
    </source>
</evidence>
<dbReference type="PANTHER" id="PTHR34218:SF4">
    <property type="entry name" value="ACYL-HOMOSERINE LACTONE ACYLASE QUIP"/>
    <property type="match status" value="1"/>
</dbReference>